<evidence type="ECO:0000313" key="10">
    <source>
        <dbReference type="Proteomes" id="UP000593560"/>
    </source>
</evidence>
<reference evidence="9 10" key="1">
    <citation type="journal article" date="2019" name="Genome Biol. Evol.">
        <title>Insights into the evolution of the New World diploid cottons (Gossypium, subgenus Houzingenia) based on genome sequencing.</title>
        <authorList>
            <person name="Grover C.E."/>
            <person name="Arick M.A. 2nd"/>
            <person name="Thrash A."/>
            <person name="Conover J.L."/>
            <person name="Sanders W.S."/>
            <person name="Peterson D.G."/>
            <person name="Frelichowski J.E."/>
            <person name="Scheffler J.A."/>
            <person name="Scheffler B.E."/>
            <person name="Wendel J.F."/>
        </authorList>
    </citation>
    <scope>NUCLEOTIDE SEQUENCE [LARGE SCALE GENOMIC DNA]</scope>
    <source>
        <strain evidence="9">0</strain>
        <tissue evidence="9">Leaf</tissue>
    </source>
</reference>
<keyword evidence="2 6" id="KW-0812">Transmembrane</keyword>
<gene>
    <name evidence="9" type="ORF">Gohar_022816</name>
</gene>
<accession>A0A7J9HBH0</accession>
<dbReference type="EMBL" id="JABFAD010000009">
    <property type="protein sequence ID" value="MBA0806978.1"/>
    <property type="molecule type" value="Genomic_DNA"/>
</dbReference>
<feature type="transmembrane region" description="Helical" evidence="6">
    <location>
        <begin position="559"/>
        <end position="579"/>
    </location>
</feature>
<keyword evidence="5 6" id="KW-0472">Membrane</keyword>
<name>A0A7J9HBH0_9ROSI</name>
<dbReference type="OrthoDB" id="567788at2759"/>
<evidence type="ECO:0000256" key="2">
    <source>
        <dbReference type="ARBA" id="ARBA00022692"/>
    </source>
</evidence>
<dbReference type="AlphaFoldDB" id="A0A7J9HBH0"/>
<feature type="region of interest" description="Disordered" evidence="7">
    <location>
        <begin position="138"/>
        <end position="288"/>
    </location>
</feature>
<evidence type="ECO:0000259" key="8">
    <source>
        <dbReference type="PROSITE" id="PS50845"/>
    </source>
</evidence>
<dbReference type="GO" id="GO:0005789">
    <property type="term" value="C:endoplasmic reticulum membrane"/>
    <property type="evidence" value="ECO:0007669"/>
    <property type="project" value="UniProtKB-SubCell"/>
</dbReference>
<dbReference type="InterPro" id="IPR044647">
    <property type="entry name" value="RTNLB17/18/21"/>
</dbReference>
<evidence type="ECO:0000256" key="5">
    <source>
        <dbReference type="ARBA" id="ARBA00023136"/>
    </source>
</evidence>
<comment type="subcellular location">
    <subcellularLocation>
        <location evidence="1 6">Endoplasmic reticulum membrane</location>
        <topology evidence="1 6">Multi-pass membrane protein</topology>
    </subcellularLocation>
</comment>
<feature type="region of interest" description="Disordered" evidence="7">
    <location>
        <begin position="303"/>
        <end position="322"/>
    </location>
</feature>
<protein>
    <recommendedName>
        <fullName evidence="6">Reticulon-like protein</fullName>
    </recommendedName>
</protein>
<dbReference type="Pfam" id="PF02453">
    <property type="entry name" value="Reticulon"/>
    <property type="match status" value="1"/>
</dbReference>
<feature type="non-terminal residue" evidence="9">
    <location>
        <position position="1"/>
    </location>
</feature>
<evidence type="ECO:0000313" key="9">
    <source>
        <dbReference type="EMBL" id="MBA0806978.1"/>
    </source>
</evidence>
<feature type="compositionally biased region" description="Basic and acidic residues" evidence="7">
    <location>
        <begin position="143"/>
        <end position="187"/>
    </location>
</feature>
<comment type="caution">
    <text evidence="9">The sequence shown here is derived from an EMBL/GenBank/DDBJ whole genome shotgun (WGS) entry which is preliminary data.</text>
</comment>
<sequence>MDLSFRRGEASSVVAGSVWETRMKSDEVKGGIKVFNAGSITEENSNAVGGTKRLSLKKGQPVVGGVGMRKTWKNESFEGLEKNPIQIAKGKAEEQCKELSVSVGGISKRNHQIRVAKGRSLEHCKDLSLSVDGIKSPVQVKKGRSEGMRELSKSVDGIERSPIHMKKPRSEVPKRSKDVNEGGERMEGNSVQLRKSKSDQSAGNGNGNEGNQKVLVLDDQNKGNNVPIDEDEEKNGSESEEKCKEFGVCQETSISSNGDIVDDGDGFEDDEEFSEEEEEEEIEEVENEKKSFDIKEMTIPEKKLADERKKLSEEKPGKAEVNKLQEDKPNKVVNEVKKISQFHNKTSPFSSTLNKQVPPVVKRAASVYTTPTKPTISDDYHYQSFPQSQNKLQNLVDLVMWRDVSKSALVFGMGTFIIISSSYTQDLNISFISATSYVCLVYLAAIFLYRSIICRGVVDVDELSYVVGEEEAFWLLKLVLPYLNEFLIKLRALFSGDPATTMKLAVLLFVLARCGSSITIWKMTKLGFFGVFIVPKVCSAYSHQLTAYDAWESCTHKNAVAMAIFTLVWNLCSFVGRVWA</sequence>
<feature type="compositionally biased region" description="Polar residues" evidence="7">
    <location>
        <begin position="189"/>
        <end position="203"/>
    </location>
</feature>
<dbReference type="PANTHER" id="PTHR46626">
    <property type="entry name" value="RETICULON-LIKE PROTEIN B17"/>
    <property type="match status" value="1"/>
</dbReference>
<dbReference type="InterPro" id="IPR003388">
    <property type="entry name" value="Reticulon"/>
</dbReference>
<keyword evidence="4 6" id="KW-1133">Transmembrane helix</keyword>
<evidence type="ECO:0000256" key="7">
    <source>
        <dbReference type="SAM" id="MobiDB-lite"/>
    </source>
</evidence>
<keyword evidence="10" id="KW-1185">Reference proteome</keyword>
<dbReference type="Proteomes" id="UP000593560">
    <property type="component" value="Unassembled WGS sequence"/>
</dbReference>
<evidence type="ECO:0000256" key="1">
    <source>
        <dbReference type="ARBA" id="ARBA00004477"/>
    </source>
</evidence>
<evidence type="ECO:0000256" key="3">
    <source>
        <dbReference type="ARBA" id="ARBA00022824"/>
    </source>
</evidence>
<evidence type="ECO:0000256" key="6">
    <source>
        <dbReference type="RuleBase" id="RU363132"/>
    </source>
</evidence>
<organism evidence="9 10">
    <name type="scientific">Gossypium harknessii</name>
    <dbReference type="NCBI Taxonomy" id="34285"/>
    <lineage>
        <taxon>Eukaryota</taxon>
        <taxon>Viridiplantae</taxon>
        <taxon>Streptophyta</taxon>
        <taxon>Embryophyta</taxon>
        <taxon>Tracheophyta</taxon>
        <taxon>Spermatophyta</taxon>
        <taxon>Magnoliopsida</taxon>
        <taxon>eudicotyledons</taxon>
        <taxon>Gunneridae</taxon>
        <taxon>Pentapetalae</taxon>
        <taxon>rosids</taxon>
        <taxon>malvids</taxon>
        <taxon>Malvales</taxon>
        <taxon>Malvaceae</taxon>
        <taxon>Malvoideae</taxon>
        <taxon>Gossypium</taxon>
    </lineage>
</organism>
<evidence type="ECO:0000256" key="4">
    <source>
        <dbReference type="ARBA" id="ARBA00022989"/>
    </source>
</evidence>
<proteinExistence type="predicted"/>
<feature type="domain" description="Reticulon" evidence="8">
    <location>
        <begin position="395"/>
        <end position="548"/>
    </location>
</feature>
<dbReference type="PROSITE" id="PS50845">
    <property type="entry name" value="RETICULON"/>
    <property type="match status" value="1"/>
</dbReference>
<feature type="compositionally biased region" description="Basic and acidic residues" evidence="7">
    <location>
        <begin position="234"/>
        <end position="245"/>
    </location>
</feature>
<keyword evidence="3 6" id="KW-0256">Endoplasmic reticulum</keyword>
<feature type="compositionally biased region" description="Acidic residues" evidence="7">
    <location>
        <begin position="260"/>
        <end position="286"/>
    </location>
</feature>
<feature type="transmembrane region" description="Helical" evidence="6">
    <location>
        <begin position="431"/>
        <end position="452"/>
    </location>
</feature>
<dbReference type="PANTHER" id="PTHR46626:SF1">
    <property type="entry name" value="RETICULON-LIKE PROTEIN B21"/>
    <property type="match status" value="1"/>
</dbReference>